<dbReference type="GO" id="GO:0005737">
    <property type="term" value="C:cytoplasm"/>
    <property type="evidence" value="ECO:0007669"/>
    <property type="project" value="TreeGrafter"/>
</dbReference>
<dbReference type="Gene3D" id="2.60.200.40">
    <property type="match status" value="1"/>
</dbReference>
<feature type="domain" description="DAGKc" evidence="2">
    <location>
        <begin position="105"/>
        <end position="250"/>
    </location>
</feature>
<name>A0A6G1HRH9_9PEZI</name>
<keyword evidence="4" id="KW-1185">Reference proteome</keyword>
<accession>A0A6G1HRH9</accession>
<dbReference type="InterPro" id="IPR001206">
    <property type="entry name" value="Diacylglycerol_kinase_cat_dom"/>
</dbReference>
<dbReference type="InterPro" id="IPR017438">
    <property type="entry name" value="ATP-NAD_kinase_N"/>
</dbReference>
<feature type="signal peptide" evidence="1">
    <location>
        <begin position="1"/>
        <end position="17"/>
    </location>
</feature>
<sequence>MGAALSLIAAFIPRAFARPASPAYDPAARELTYTTADGERVLAEDSIVVIVPAKDGNGYTILAIEEPVPKPDAEAPAELPTLTSVPATELPDTLLKSYAARPPPVTPTELHVVISVLSGAGQAHTFHTSLLAPLLSHLPLPTAVVHSTTSPHTITELTTTRFLPAANAGKAQHIVILSGDGGPVDLINGLMASPHGPAYVPPTISVLPLGTANALAHSAGVTRDGTHGLSVLARGTGKRVPLFKATFSAGARALSHEGRQADALPETEGEHALWGAVVASWGLHAGLVADSDTAEYRKYGVERFGMAAREAVFPSDGGGPHVYRGKVRVRTGGKWREVGGGEHAYVLVTLVSHLEKGFCISPASGPLGGGLRLVYFGPRGGEDVMRIMGLAYQGGKHVDDSAVTYEEVEERDIVRLTVLE</sequence>
<dbReference type="GO" id="GO:0001727">
    <property type="term" value="F:lipid kinase activity"/>
    <property type="evidence" value="ECO:0007669"/>
    <property type="project" value="TreeGrafter"/>
</dbReference>
<dbReference type="EMBL" id="ML996700">
    <property type="protein sequence ID" value="KAF2398524.1"/>
    <property type="molecule type" value="Genomic_DNA"/>
</dbReference>
<dbReference type="OrthoDB" id="3853857at2759"/>
<evidence type="ECO:0000313" key="4">
    <source>
        <dbReference type="Proteomes" id="UP000799640"/>
    </source>
</evidence>
<dbReference type="PANTHER" id="PTHR12358:SF108">
    <property type="entry name" value="DAGKC DOMAIN-CONTAINING PROTEIN"/>
    <property type="match status" value="1"/>
</dbReference>
<organism evidence="3 4">
    <name type="scientific">Trichodelitschia bisporula</name>
    <dbReference type="NCBI Taxonomy" id="703511"/>
    <lineage>
        <taxon>Eukaryota</taxon>
        <taxon>Fungi</taxon>
        <taxon>Dikarya</taxon>
        <taxon>Ascomycota</taxon>
        <taxon>Pezizomycotina</taxon>
        <taxon>Dothideomycetes</taxon>
        <taxon>Dothideomycetes incertae sedis</taxon>
        <taxon>Phaeotrichales</taxon>
        <taxon>Phaeotrichaceae</taxon>
        <taxon>Trichodelitschia</taxon>
    </lineage>
</organism>
<feature type="chain" id="PRO_5026002227" description="DAGKc domain-containing protein" evidence="1">
    <location>
        <begin position="18"/>
        <end position="420"/>
    </location>
</feature>
<evidence type="ECO:0000313" key="3">
    <source>
        <dbReference type="EMBL" id="KAF2398524.1"/>
    </source>
</evidence>
<dbReference type="Gene3D" id="3.40.50.10330">
    <property type="entry name" value="Probable inorganic polyphosphate/atp-NAD kinase, domain 1"/>
    <property type="match status" value="1"/>
</dbReference>
<evidence type="ECO:0000259" key="2">
    <source>
        <dbReference type="PROSITE" id="PS50146"/>
    </source>
</evidence>
<reference evidence="3" key="1">
    <citation type="journal article" date="2020" name="Stud. Mycol.">
        <title>101 Dothideomycetes genomes: a test case for predicting lifestyles and emergence of pathogens.</title>
        <authorList>
            <person name="Haridas S."/>
            <person name="Albert R."/>
            <person name="Binder M."/>
            <person name="Bloem J."/>
            <person name="Labutti K."/>
            <person name="Salamov A."/>
            <person name="Andreopoulos B."/>
            <person name="Baker S."/>
            <person name="Barry K."/>
            <person name="Bills G."/>
            <person name="Bluhm B."/>
            <person name="Cannon C."/>
            <person name="Castanera R."/>
            <person name="Culley D."/>
            <person name="Daum C."/>
            <person name="Ezra D."/>
            <person name="Gonzalez J."/>
            <person name="Henrissat B."/>
            <person name="Kuo A."/>
            <person name="Liang C."/>
            <person name="Lipzen A."/>
            <person name="Lutzoni F."/>
            <person name="Magnuson J."/>
            <person name="Mondo S."/>
            <person name="Nolan M."/>
            <person name="Ohm R."/>
            <person name="Pangilinan J."/>
            <person name="Park H.-J."/>
            <person name="Ramirez L."/>
            <person name="Alfaro M."/>
            <person name="Sun H."/>
            <person name="Tritt A."/>
            <person name="Yoshinaga Y."/>
            <person name="Zwiers L.-H."/>
            <person name="Turgeon B."/>
            <person name="Goodwin S."/>
            <person name="Spatafora J."/>
            <person name="Crous P."/>
            <person name="Grigoriev I."/>
        </authorList>
    </citation>
    <scope>NUCLEOTIDE SEQUENCE</scope>
    <source>
        <strain evidence="3">CBS 262.69</strain>
    </source>
</reference>
<dbReference type="PANTHER" id="PTHR12358">
    <property type="entry name" value="SPHINGOSINE KINASE"/>
    <property type="match status" value="1"/>
</dbReference>
<dbReference type="InterPro" id="IPR016064">
    <property type="entry name" value="NAD/diacylglycerol_kinase_sf"/>
</dbReference>
<dbReference type="GO" id="GO:0016020">
    <property type="term" value="C:membrane"/>
    <property type="evidence" value="ECO:0007669"/>
    <property type="project" value="TreeGrafter"/>
</dbReference>
<evidence type="ECO:0000256" key="1">
    <source>
        <dbReference type="SAM" id="SignalP"/>
    </source>
</evidence>
<proteinExistence type="predicted"/>
<dbReference type="PROSITE" id="PS50146">
    <property type="entry name" value="DAGK"/>
    <property type="match status" value="1"/>
</dbReference>
<dbReference type="InterPro" id="IPR050187">
    <property type="entry name" value="Lipid_Phosphate_FormReg"/>
</dbReference>
<dbReference type="SUPFAM" id="SSF111331">
    <property type="entry name" value="NAD kinase/diacylglycerol kinase-like"/>
    <property type="match status" value="1"/>
</dbReference>
<protein>
    <recommendedName>
        <fullName evidence="2">DAGKc domain-containing protein</fullName>
    </recommendedName>
</protein>
<dbReference type="Proteomes" id="UP000799640">
    <property type="component" value="Unassembled WGS sequence"/>
</dbReference>
<dbReference type="AlphaFoldDB" id="A0A6G1HRH9"/>
<keyword evidence="1" id="KW-0732">Signal</keyword>
<dbReference type="GO" id="GO:0046512">
    <property type="term" value="P:sphingosine biosynthetic process"/>
    <property type="evidence" value="ECO:0007669"/>
    <property type="project" value="TreeGrafter"/>
</dbReference>
<dbReference type="Pfam" id="PF00781">
    <property type="entry name" value="DAGK_cat"/>
    <property type="match status" value="1"/>
</dbReference>
<gene>
    <name evidence="3" type="ORF">EJ06DRAFT_113421</name>
</gene>